<dbReference type="PROSITE" id="PS50994">
    <property type="entry name" value="INTEGRASE"/>
    <property type="match status" value="1"/>
</dbReference>
<dbReference type="SUPFAM" id="SSF53098">
    <property type="entry name" value="Ribonuclease H-like"/>
    <property type="match status" value="1"/>
</dbReference>
<dbReference type="Pfam" id="PF01223">
    <property type="entry name" value="Endonuclease_NS"/>
    <property type="match status" value="1"/>
</dbReference>
<keyword evidence="4" id="KW-0255">Endonuclease</keyword>
<accession>A0A498LSS3</accession>
<feature type="domain" description="Integrase catalytic" evidence="9">
    <location>
        <begin position="408"/>
        <end position="566"/>
    </location>
</feature>
<evidence type="ECO:0000256" key="1">
    <source>
        <dbReference type="ARBA" id="ARBA00022679"/>
    </source>
</evidence>
<dbReference type="InterPro" id="IPR036397">
    <property type="entry name" value="RNaseH_sf"/>
</dbReference>
<dbReference type="GO" id="GO:0004519">
    <property type="term" value="F:endonuclease activity"/>
    <property type="evidence" value="ECO:0007669"/>
    <property type="project" value="UniProtKB-KW"/>
</dbReference>
<dbReference type="SUPFAM" id="SSF54060">
    <property type="entry name" value="His-Me finger endonucleases"/>
    <property type="match status" value="1"/>
</dbReference>
<dbReference type="Proteomes" id="UP000290572">
    <property type="component" value="Unassembled WGS sequence"/>
</dbReference>
<dbReference type="Gene3D" id="3.30.420.10">
    <property type="entry name" value="Ribonuclease H-like superfamily/Ribonuclease H"/>
    <property type="match status" value="1"/>
</dbReference>
<keyword evidence="2" id="KW-0548">Nucleotidyltransferase</keyword>
<dbReference type="SMART" id="SM00477">
    <property type="entry name" value="NUC"/>
    <property type="match status" value="1"/>
</dbReference>
<dbReference type="GO" id="GO:0016787">
    <property type="term" value="F:hydrolase activity"/>
    <property type="evidence" value="ECO:0007669"/>
    <property type="project" value="UniProtKB-KW"/>
</dbReference>
<dbReference type="PANTHER" id="PTHR37984:SF5">
    <property type="entry name" value="PROTEIN NYNRIN-LIKE"/>
    <property type="match status" value="1"/>
</dbReference>
<evidence type="ECO:0000256" key="2">
    <source>
        <dbReference type="ARBA" id="ARBA00022695"/>
    </source>
</evidence>
<dbReference type="InterPro" id="IPR041588">
    <property type="entry name" value="Integrase_H2C2"/>
</dbReference>
<dbReference type="FunFam" id="3.30.70.270:FF:000020">
    <property type="entry name" value="Transposon Tf2-6 polyprotein-like Protein"/>
    <property type="match status" value="1"/>
</dbReference>
<dbReference type="AlphaFoldDB" id="A0A498LSS3"/>
<dbReference type="InterPro" id="IPR043128">
    <property type="entry name" value="Rev_trsase/Diguanyl_cyclase"/>
</dbReference>
<feature type="compositionally biased region" description="Basic residues" evidence="8">
    <location>
        <begin position="613"/>
        <end position="624"/>
    </location>
</feature>
<dbReference type="SUPFAM" id="SSF56672">
    <property type="entry name" value="DNA/RNA polymerases"/>
    <property type="match status" value="1"/>
</dbReference>
<evidence type="ECO:0000256" key="6">
    <source>
        <dbReference type="ARBA" id="ARBA00022918"/>
    </source>
</evidence>
<protein>
    <recommendedName>
        <fullName evidence="7">Gypsy retrotransposon integrase-like protein 1</fullName>
    </recommendedName>
</protein>
<dbReference type="Gene3D" id="1.10.340.70">
    <property type="match status" value="1"/>
</dbReference>
<evidence type="ECO:0000256" key="5">
    <source>
        <dbReference type="ARBA" id="ARBA00022801"/>
    </source>
</evidence>
<dbReference type="Gene3D" id="3.40.570.10">
    <property type="entry name" value="Extracellular Endonuclease, subunit A"/>
    <property type="match status" value="1"/>
</dbReference>
<keyword evidence="6" id="KW-0695">RNA-directed DNA polymerase</keyword>
<dbReference type="Pfam" id="PF17921">
    <property type="entry name" value="Integrase_H2C2"/>
    <property type="match status" value="1"/>
</dbReference>
<evidence type="ECO:0000256" key="4">
    <source>
        <dbReference type="ARBA" id="ARBA00022759"/>
    </source>
</evidence>
<dbReference type="CDD" id="cd09274">
    <property type="entry name" value="RNase_HI_RT_Ty3"/>
    <property type="match status" value="1"/>
</dbReference>
<evidence type="ECO:0000256" key="3">
    <source>
        <dbReference type="ARBA" id="ARBA00022722"/>
    </source>
</evidence>
<dbReference type="InterPro" id="IPR001604">
    <property type="entry name" value="Endo_G_ENPP1-like_dom"/>
</dbReference>
<dbReference type="Pfam" id="PF22938">
    <property type="entry name" value="Integrase_p58_C"/>
    <property type="match status" value="1"/>
</dbReference>
<dbReference type="InterPro" id="IPR012337">
    <property type="entry name" value="RNaseH-like_sf"/>
</dbReference>
<comment type="caution">
    <text evidence="10">The sequence shown here is derived from an EMBL/GenBank/DDBJ whole genome shotgun (WGS) entry which is preliminary data.</text>
</comment>
<dbReference type="InterPro" id="IPR044929">
    <property type="entry name" value="DNA/RNA_non-sp_Endonuclease_sf"/>
</dbReference>
<dbReference type="FunFam" id="3.30.420.10:FF:000032">
    <property type="entry name" value="Retrovirus-related Pol polyprotein from transposon 297-like Protein"/>
    <property type="match status" value="1"/>
</dbReference>
<dbReference type="GO" id="GO:0003676">
    <property type="term" value="F:nucleic acid binding"/>
    <property type="evidence" value="ECO:0007669"/>
    <property type="project" value="InterPro"/>
</dbReference>
<dbReference type="InterPro" id="IPR001584">
    <property type="entry name" value="Integrase_cat-core"/>
</dbReference>
<dbReference type="STRING" id="84645.A0A498LSS3"/>
<evidence type="ECO:0000256" key="8">
    <source>
        <dbReference type="SAM" id="MobiDB-lite"/>
    </source>
</evidence>
<dbReference type="FunFam" id="3.10.20.370:FF:000001">
    <property type="entry name" value="Retrovirus-related Pol polyprotein from transposon 17.6-like protein"/>
    <property type="match status" value="1"/>
</dbReference>
<sequence length="953" mass="107763">MNAQVLEDILFVRLNKNELTFLGYRVCPSGILPDQDKVKAVMDFKTPVNVKQVRQFLGLSGYYRRFIQDYARHAEPLFALTKNDTPFVWDSACQDAMDLMKQKLTSAPILSFPDFMLPFFIHADACDAGLGAALMQKDLHGREVAVAYASRALHKSEKPYSTPEKECLAVIWALEHFRPYIEGLHVTIFTDHSGLKWLMSRPNPTGRLARWSLRLQDFDFDVVHKPGSRNKVPDALSRNPVTDDVPPMDLLPDYAVIGGLDLRTLSSVTLTDRSHVRQLQLDDPITGDLLRKMEAALQRNSDEEDCSQYSIHDGLLYFNDPKPACGIHPLKCLKLYAPTSLRGTLLSYYHDHPTAGHLGITKTLARLKRRFFWPKMVSEVKKYVTSCTVCQLTKPSQRKPAGLMIPIRPQKPWEYVGVDFVGPLPRTPCGNVYILVFVDYFSKWVEIVAVREATAQVAASKLLSEVFSRHGAPTYLISDRGSPFVSDLFKRVLTLLGTEQRLTTAYHPQTNATERVNRTLKTAFRAYVDEKHTTWDRYIPQICFALRTAPHESTGQTPSMMLYGRELDTSLDLVTQPVWDGMEEPEIPYPESLRLSLQEAHDHAKAALETSHNRRKQHYDKRRRSVSYATGDLVRVKTHPKSDALANFTAKLAPLYSGPYRVTQVLSDVNYRLAKLDTGQDAGVNHVVNMQPFHTWNACSSNSASGPQDGSEAPDEGLEDSLLATQMRENQPQETCFFLPNDTVVDSWRIPIYSAYVFKSPNIGRCDPWFIEPQLDDRNAEPYMRDGRPTNGNNQAVNSDYEKSNYDRGHLYPVQHTNNHLSMLATSTLTNAAPQDLTFNRGQWNTHEKAVIDDLQSCDEAYVVTGVVPDTNLRIPTNNPRVTVSKYYWRATCCKQGKTFIGKGYFGPDNNGKVQSLSITDLQQKLIKDYHVTGIIIFPVLPSGHKRPLTDVC</sequence>
<name>A0A498LSS3_LABRO</name>
<dbReference type="InterPro" id="IPR050951">
    <property type="entry name" value="Retrovirus_Pol_polyprotein"/>
</dbReference>
<dbReference type="Gene3D" id="3.30.70.270">
    <property type="match status" value="1"/>
</dbReference>
<dbReference type="SMART" id="SM00892">
    <property type="entry name" value="Endonuclease_NS"/>
    <property type="match status" value="1"/>
</dbReference>
<evidence type="ECO:0000256" key="7">
    <source>
        <dbReference type="ARBA" id="ARBA00039658"/>
    </source>
</evidence>
<dbReference type="Pfam" id="PF00665">
    <property type="entry name" value="rve"/>
    <property type="match status" value="1"/>
</dbReference>
<keyword evidence="11" id="KW-1185">Reference proteome</keyword>
<dbReference type="GO" id="GO:0046872">
    <property type="term" value="F:metal ion binding"/>
    <property type="evidence" value="ECO:0007669"/>
    <property type="project" value="InterPro"/>
</dbReference>
<dbReference type="InterPro" id="IPR043502">
    <property type="entry name" value="DNA/RNA_pol_sf"/>
</dbReference>
<keyword evidence="1" id="KW-0808">Transferase</keyword>
<dbReference type="InterPro" id="IPR041373">
    <property type="entry name" value="RT_RNaseH"/>
</dbReference>
<evidence type="ECO:0000313" key="10">
    <source>
        <dbReference type="EMBL" id="RXN09794.1"/>
    </source>
</evidence>
<organism evidence="10 11">
    <name type="scientific">Labeo rohita</name>
    <name type="common">Indian major carp</name>
    <name type="synonym">Cyprinus rohita</name>
    <dbReference type="NCBI Taxonomy" id="84645"/>
    <lineage>
        <taxon>Eukaryota</taxon>
        <taxon>Metazoa</taxon>
        <taxon>Chordata</taxon>
        <taxon>Craniata</taxon>
        <taxon>Vertebrata</taxon>
        <taxon>Euteleostomi</taxon>
        <taxon>Actinopterygii</taxon>
        <taxon>Neopterygii</taxon>
        <taxon>Teleostei</taxon>
        <taxon>Ostariophysi</taxon>
        <taxon>Cypriniformes</taxon>
        <taxon>Cyprinidae</taxon>
        <taxon>Labeoninae</taxon>
        <taxon>Labeonini</taxon>
        <taxon>Labeo</taxon>
    </lineage>
</organism>
<dbReference type="GO" id="GO:0003964">
    <property type="term" value="F:RNA-directed DNA polymerase activity"/>
    <property type="evidence" value="ECO:0007669"/>
    <property type="project" value="UniProtKB-KW"/>
</dbReference>
<gene>
    <name evidence="10" type="ORF">ROHU_031174</name>
</gene>
<reference evidence="10 11" key="1">
    <citation type="submission" date="2018-03" db="EMBL/GenBank/DDBJ databases">
        <title>Draft genome sequence of Rohu Carp (Labeo rohita).</title>
        <authorList>
            <person name="Das P."/>
            <person name="Kushwaha B."/>
            <person name="Joshi C.G."/>
            <person name="Kumar D."/>
            <person name="Nagpure N.S."/>
            <person name="Sahoo L."/>
            <person name="Das S.P."/>
            <person name="Bit A."/>
            <person name="Patnaik S."/>
            <person name="Meher P.K."/>
            <person name="Jayasankar P."/>
            <person name="Koringa P.G."/>
            <person name="Patel N.V."/>
            <person name="Hinsu A.T."/>
            <person name="Kumar R."/>
            <person name="Pandey M."/>
            <person name="Agarwal S."/>
            <person name="Srivastava S."/>
            <person name="Singh M."/>
            <person name="Iquebal M.A."/>
            <person name="Jaiswal S."/>
            <person name="Angadi U.B."/>
            <person name="Kumar N."/>
            <person name="Raza M."/>
            <person name="Shah T.M."/>
            <person name="Rai A."/>
            <person name="Jena J.K."/>
        </authorList>
    </citation>
    <scope>NUCLEOTIDE SEQUENCE [LARGE SCALE GENOMIC DNA]</scope>
    <source>
        <strain evidence="10">DASCIFA01</strain>
        <tissue evidence="10">Testis</tissue>
    </source>
</reference>
<evidence type="ECO:0000313" key="11">
    <source>
        <dbReference type="Proteomes" id="UP000290572"/>
    </source>
</evidence>
<keyword evidence="3" id="KW-0540">Nuclease</keyword>
<dbReference type="InterPro" id="IPR044925">
    <property type="entry name" value="His-Me_finger_sf"/>
</dbReference>
<dbReference type="FunFam" id="1.10.340.70:FF:000001">
    <property type="entry name" value="Retrovirus-related Pol polyprotein from transposon gypsy-like Protein"/>
    <property type="match status" value="1"/>
</dbReference>
<dbReference type="EMBL" id="QBIY01013246">
    <property type="protein sequence ID" value="RXN09794.1"/>
    <property type="molecule type" value="Genomic_DNA"/>
</dbReference>
<proteinExistence type="predicted"/>
<keyword evidence="5" id="KW-0378">Hydrolase</keyword>
<feature type="region of interest" description="Disordered" evidence="8">
    <location>
        <begin position="603"/>
        <end position="624"/>
    </location>
</feature>
<dbReference type="InterPro" id="IPR020821">
    <property type="entry name" value="ENPP1-3/EXOG-like_nuc-like"/>
</dbReference>
<evidence type="ECO:0000259" key="9">
    <source>
        <dbReference type="PROSITE" id="PS50994"/>
    </source>
</evidence>
<dbReference type="Pfam" id="PF17917">
    <property type="entry name" value="RT_RNaseH"/>
    <property type="match status" value="1"/>
</dbReference>
<dbReference type="InterPro" id="IPR054465">
    <property type="entry name" value="Integrase_p58-like_C"/>
</dbReference>
<dbReference type="GO" id="GO:0015074">
    <property type="term" value="P:DNA integration"/>
    <property type="evidence" value="ECO:0007669"/>
    <property type="project" value="InterPro"/>
</dbReference>
<dbReference type="PANTHER" id="PTHR37984">
    <property type="entry name" value="PROTEIN CBG26694"/>
    <property type="match status" value="1"/>
</dbReference>